<dbReference type="Proteomes" id="UP001154078">
    <property type="component" value="Chromosome 4"/>
</dbReference>
<gene>
    <name evidence="1" type="ORF">MELIAE_LOCUS6507</name>
</gene>
<accession>A0A9P0B688</accession>
<sequence length="195" mass="22088">MKSASYNFSEAGHGRSIADGVGGTVKRMADNMIALGKDIASIDDFIEANKDTKIIRVGEEAVNEIDKAIYEKHLIAVPNTMKLHQVFIQAENWQRLHLRDKKILIEKKINIEELTSSDSSAEMELEDYSNDSDNSDLEYYPKPKKLNVKEVDIKTLKTDDFILTELATVTDKLKKKRFVAQITNIETTPETKINV</sequence>
<evidence type="ECO:0000313" key="1">
    <source>
        <dbReference type="EMBL" id="CAH0555071.1"/>
    </source>
</evidence>
<dbReference type="OrthoDB" id="6375801at2759"/>
<reference evidence="1" key="1">
    <citation type="submission" date="2021-12" db="EMBL/GenBank/DDBJ databases">
        <authorList>
            <person name="King R."/>
        </authorList>
    </citation>
    <scope>NUCLEOTIDE SEQUENCE</scope>
</reference>
<name>A0A9P0B688_BRAAE</name>
<evidence type="ECO:0000313" key="2">
    <source>
        <dbReference type="Proteomes" id="UP001154078"/>
    </source>
</evidence>
<organism evidence="1 2">
    <name type="scientific">Brassicogethes aeneus</name>
    <name type="common">Rape pollen beetle</name>
    <name type="synonym">Meligethes aeneus</name>
    <dbReference type="NCBI Taxonomy" id="1431903"/>
    <lineage>
        <taxon>Eukaryota</taxon>
        <taxon>Metazoa</taxon>
        <taxon>Ecdysozoa</taxon>
        <taxon>Arthropoda</taxon>
        <taxon>Hexapoda</taxon>
        <taxon>Insecta</taxon>
        <taxon>Pterygota</taxon>
        <taxon>Neoptera</taxon>
        <taxon>Endopterygota</taxon>
        <taxon>Coleoptera</taxon>
        <taxon>Polyphaga</taxon>
        <taxon>Cucujiformia</taxon>
        <taxon>Nitidulidae</taxon>
        <taxon>Meligethinae</taxon>
        <taxon>Brassicogethes</taxon>
    </lineage>
</organism>
<dbReference type="EMBL" id="OV121135">
    <property type="protein sequence ID" value="CAH0555071.1"/>
    <property type="molecule type" value="Genomic_DNA"/>
</dbReference>
<protein>
    <submittedName>
        <fullName evidence="1">Uncharacterized protein</fullName>
    </submittedName>
</protein>
<proteinExistence type="predicted"/>
<keyword evidence="2" id="KW-1185">Reference proteome</keyword>
<dbReference type="AlphaFoldDB" id="A0A9P0B688"/>